<dbReference type="EMBL" id="HBIV01023573">
    <property type="protein sequence ID" value="CAE0665333.1"/>
    <property type="molecule type" value="Transcribed_RNA"/>
</dbReference>
<sequence length="179" mass="20056">MKPTQMECGKGSLNQIPPYCVISGDIRLTPFYDVKDVYDKMEAWVKDLNENIDKLPTRGPMSKYTLEGEDIDIKRGKIELEWGAKLDDARDMEGIACNMESKGFAALCKATEAVKGKAVPYAITGSLPLVRKMQREGFDLQITGYGLSKTYHADNEYCLLSDMSDAFAILVRLIELNDK</sequence>
<keyword evidence="2" id="KW-0378">Hydrolase</keyword>
<evidence type="ECO:0000256" key="2">
    <source>
        <dbReference type="ARBA" id="ARBA00022801"/>
    </source>
</evidence>
<dbReference type="AlphaFoldDB" id="A0A6V3N8G9"/>
<dbReference type="SUPFAM" id="SSF55031">
    <property type="entry name" value="Bacterial exopeptidase dimerisation domain"/>
    <property type="match status" value="1"/>
</dbReference>
<dbReference type="EMBL" id="HBIV01023574">
    <property type="protein sequence ID" value="CAE0665334.1"/>
    <property type="molecule type" value="Transcribed_RNA"/>
</dbReference>
<dbReference type="PANTHER" id="PTHR43808">
    <property type="entry name" value="ACETYLORNITHINE DEACETYLASE"/>
    <property type="match status" value="1"/>
</dbReference>
<feature type="domain" description="Peptidase M20 dimerisation" evidence="3">
    <location>
        <begin position="2"/>
        <end position="51"/>
    </location>
</feature>
<dbReference type="InterPro" id="IPR050072">
    <property type="entry name" value="Peptidase_M20A"/>
</dbReference>
<dbReference type="SUPFAM" id="SSF53187">
    <property type="entry name" value="Zn-dependent exopeptidases"/>
    <property type="match status" value="1"/>
</dbReference>
<proteinExistence type="predicted"/>
<keyword evidence="1" id="KW-0479">Metal-binding</keyword>
<dbReference type="Pfam" id="PF07687">
    <property type="entry name" value="M20_dimer"/>
    <property type="match status" value="1"/>
</dbReference>
<evidence type="ECO:0000313" key="5">
    <source>
        <dbReference type="EMBL" id="CAE0665334.1"/>
    </source>
</evidence>
<dbReference type="GO" id="GO:0016787">
    <property type="term" value="F:hydrolase activity"/>
    <property type="evidence" value="ECO:0007669"/>
    <property type="project" value="UniProtKB-KW"/>
</dbReference>
<dbReference type="InterPro" id="IPR011650">
    <property type="entry name" value="Peptidase_M20_dimer"/>
</dbReference>
<dbReference type="InterPro" id="IPR036264">
    <property type="entry name" value="Bact_exopeptidase_dim_dom"/>
</dbReference>
<reference evidence="4" key="1">
    <citation type="submission" date="2021-01" db="EMBL/GenBank/DDBJ databases">
        <authorList>
            <person name="Corre E."/>
            <person name="Pelletier E."/>
            <person name="Niang G."/>
            <person name="Scheremetjew M."/>
            <person name="Finn R."/>
            <person name="Kale V."/>
            <person name="Holt S."/>
            <person name="Cochrane G."/>
            <person name="Meng A."/>
            <person name="Brown T."/>
            <person name="Cohen L."/>
        </authorList>
    </citation>
    <scope>NUCLEOTIDE SEQUENCE</scope>
    <source>
        <strain evidence="4">CCCM811</strain>
    </source>
</reference>
<evidence type="ECO:0000256" key="1">
    <source>
        <dbReference type="ARBA" id="ARBA00022723"/>
    </source>
</evidence>
<name>A0A6V3N8G9_9EUKA</name>
<evidence type="ECO:0000313" key="4">
    <source>
        <dbReference type="EMBL" id="CAE0665333.1"/>
    </source>
</evidence>
<evidence type="ECO:0000259" key="3">
    <source>
        <dbReference type="Pfam" id="PF07687"/>
    </source>
</evidence>
<dbReference type="PANTHER" id="PTHR43808:SF3">
    <property type="entry name" value="ACETYLORNITHINE DEACETYLASE"/>
    <property type="match status" value="1"/>
</dbReference>
<organism evidence="4">
    <name type="scientific">Lotharella globosa</name>
    <dbReference type="NCBI Taxonomy" id="91324"/>
    <lineage>
        <taxon>Eukaryota</taxon>
        <taxon>Sar</taxon>
        <taxon>Rhizaria</taxon>
        <taxon>Cercozoa</taxon>
        <taxon>Chlorarachniophyceae</taxon>
        <taxon>Lotharella</taxon>
    </lineage>
</organism>
<gene>
    <name evidence="4" type="ORF">LGLO00237_LOCUS16938</name>
    <name evidence="5" type="ORF">LGLO00237_LOCUS16939</name>
</gene>
<protein>
    <recommendedName>
        <fullName evidence="3">Peptidase M20 dimerisation domain-containing protein</fullName>
    </recommendedName>
</protein>
<accession>A0A6V3N8G9</accession>
<dbReference type="Gene3D" id="3.30.70.360">
    <property type="match status" value="1"/>
</dbReference>